<dbReference type="EMBL" id="CP058601">
    <property type="protein sequence ID" value="QLG49557.1"/>
    <property type="molecule type" value="Genomic_DNA"/>
</dbReference>
<evidence type="ECO:0000313" key="5">
    <source>
        <dbReference type="EMBL" id="QLG49557.1"/>
    </source>
</evidence>
<evidence type="ECO:0000256" key="3">
    <source>
        <dbReference type="ARBA" id="ARBA00023163"/>
    </source>
</evidence>
<dbReference type="Gene3D" id="1.10.10.10">
    <property type="entry name" value="Winged helix-like DNA-binding domain superfamily/Winged helix DNA-binding domain"/>
    <property type="match status" value="1"/>
</dbReference>
<dbReference type="Pfam" id="PF01638">
    <property type="entry name" value="HxlR"/>
    <property type="match status" value="1"/>
</dbReference>
<dbReference type="SUPFAM" id="SSF46785">
    <property type="entry name" value="Winged helix' DNA-binding domain"/>
    <property type="match status" value="1"/>
</dbReference>
<dbReference type="InterPro" id="IPR036390">
    <property type="entry name" value="WH_DNA-bd_sf"/>
</dbReference>
<keyword evidence="2" id="KW-0238">DNA-binding</keyword>
<dbReference type="OrthoDB" id="10490at2157"/>
<evidence type="ECO:0000259" key="4">
    <source>
        <dbReference type="PROSITE" id="PS51118"/>
    </source>
</evidence>
<dbReference type="InterPro" id="IPR002577">
    <property type="entry name" value="HTH_HxlR"/>
</dbReference>
<dbReference type="RefSeq" id="WP_179261290.1">
    <property type="nucleotide sequence ID" value="NZ_CP058601.1"/>
</dbReference>
<dbReference type="PANTHER" id="PTHR33204:SF18">
    <property type="entry name" value="TRANSCRIPTIONAL REGULATORY PROTEIN"/>
    <property type="match status" value="1"/>
</dbReference>
<dbReference type="InterPro" id="IPR011991">
    <property type="entry name" value="ArsR-like_HTH"/>
</dbReference>
<accession>A0A7D5KRQ1</accession>
<evidence type="ECO:0000256" key="1">
    <source>
        <dbReference type="ARBA" id="ARBA00023015"/>
    </source>
</evidence>
<keyword evidence="3" id="KW-0804">Transcription</keyword>
<feature type="domain" description="HTH hxlR-type" evidence="4">
    <location>
        <begin position="14"/>
        <end position="116"/>
    </location>
</feature>
<dbReference type="GeneID" id="56034051"/>
<sequence length="120" mass="13577">MSDSGTAKTSERTAAIDRSTLFSLLGKAHTLEILNEVVLGDDQPVRFGDLQETLGLSPNTLSRRLEELVEVGFLERTQYDEIPPRVEYEATQKLEALEPTFRELETWMDRYGSEQLGCPE</sequence>
<dbReference type="PROSITE" id="PS51118">
    <property type="entry name" value="HTH_HXLR"/>
    <property type="match status" value="1"/>
</dbReference>
<keyword evidence="6" id="KW-1185">Reference proteome</keyword>
<dbReference type="CDD" id="cd00090">
    <property type="entry name" value="HTH_ARSR"/>
    <property type="match status" value="1"/>
</dbReference>
<dbReference type="PANTHER" id="PTHR33204">
    <property type="entry name" value="TRANSCRIPTIONAL REGULATOR, MARR FAMILY"/>
    <property type="match status" value="1"/>
</dbReference>
<keyword evidence="1" id="KW-0805">Transcription regulation</keyword>
<organism evidence="5 6">
    <name type="scientific">Natrinema halophilum</name>
    <dbReference type="NCBI Taxonomy" id="1699371"/>
    <lineage>
        <taxon>Archaea</taxon>
        <taxon>Methanobacteriati</taxon>
        <taxon>Methanobacteriota</taxon>
        <taxon>Stenosarchaea group</taxon>
        <taxon>Halobacteria</taxon>
        <taxon>Halobacteriales</taxon>
        <taxon>Natrialbaceae</taxon>
        <taxon>Natrinema</taxon>
    </lineage>
</organism>
<dbReference type="InterPro" id="IPR036388">
    <property type="entry name" value="WH-like_DNA-bd_sf"/>
</dbReference>
<evidence type="ECO:0000313" key="6">
    <source>
        <dbReference type="Proteomes" id="UP000509241"/>
    </source>
</evidence>
<dbReference type="GO" id="GO:0003677">
    <property type="term" value="F:DNA binding"/>
    <property type="evidence" value="ECO:0007669"/>
    <property type="project" value="UniProtKB-KW"/>
</dbReference>
<proteinExistence type="predicted"/>
<protein>
    <submittedName>
        <fullName evidence="5">Helix-turn-helix transcriptional regulator</fullName>
    </submittedName>
</protein>
<dbReference type="AlphaFoldDB" id="A0A7D5KRQ1"/>
<name>A0A7D5KRQ1_9EURY</name>
<gene>
    <name evidence="5" type="ORF">HYG82_12130</name>
</gene>
<dbReference type="Proteomes" id="UP000509241">
    <property type="component" value="Chromosome"/>
</dbReference>
<reference evidence="5 6" key="1">
    <citation type="submission" date="2020-07" db="EMBL/GenBank/DDBJ databases">
        <authorList>
            <person name="Cui H."/>
        </authorList>
    </citation>
    <scope>NUCLEOTIDE SEQUENCE [LARGE SCALE GENOMIC DNA]</scope>
    <source>
        <strain evidence="5 6">YPL8</strain>
    </source>
</reference>
<dbReference type="KEGG" id="haly:HYG82_12130"/>
<evidence type="ECO:0000256" key="2">
    <source>
        <dbReference type="ARBA" id="ARBA00023125"/>
    </source>
</evidence>